<dbReference type="AlphaFoldDB" id="A0ABD5WC47"/>
<dbReference type="InterPro" id="IPR036291">
    <property type="entry name" value="NAD(P)-bd_dom_sf"/>
</dbReference>
<evidence type="ECO:0000313" key="3">
    <source>
        <dbReference type="Proteomes" id="UP001596461"/>
    </source>
</evidence>
<dbReference type="Gene3D" id="3.40.50.720">
    <property type="entry name" value="NAD(P)-binding Rossmann-like Domain"/>
    <property type="match status" value="1"/>
</dbReference>
<dbReference type="InterPro" id="IPR016040">
    <property type="entry name" value="NAD(P)-bd_dom"/>
</dbReference>
<evidence type="ECO:0000313" key="2">
    <source>
        <dbReference type="EMBL" id="MFC7070832.1"/>
    </source>
</evidence>
<protein>
    <submittedName>
        <fullName evidence="2">Complex I NDUFA9 subunit family protein</fullName>
    </submittedName>
</protein>
<reference evidence="2 3" key="1">
    <citation type="journal article" date="2019" name="Int. J. Syst. Evol. Microbiol.">
        <title>The Global Catalogue of Microorganisms (GCM) 10K type strain sequencing project: providing services to taxonomists for standard genome sequencing and annotation.</title>
        <authorList>
            <consortium name="The Broad Institute Genomics Platform"/>
            <consortium name="The Broad Institute Genome Sequencing Center for Infectious Disease"/>
            <person name="Wu L."/>
            <person name="Ma J."/>
        </authorList>
    </citation>
    <scope>NUCLEOTIDE SEQUENCE [LARGE SCALE GENOMIC DNA]</scope>
    <source>
        <strain evidence="2 3">DT31</strain>
    </source>
</reference>
<dbReference type="FunFam" id="3.40.50.720:FF:000702">
    <property type="entry name" value="NADH dehydrogenase (Ubiquinone)"/>
    <property type="match status" value="1"/>
</dbReference>
<evidence type="ECO:0000259" key="1">
    <source>
        <dbReference type="Pfam" id="PF13460"/>
    </source>
</evidence>
<proteinExistence type="predicted"/>
<accession>A0ABD5WC47</accession>
<dbReference type="RefSeq" id="WP_284030629.1">
    <property type="nucleotide sequence ID" value="NZ_CP126154.1"/>
</dbReference>
<dbReference type="Pfam" id="PF13460">
    <property type="entry name" value="NAD_binding_10"/>
    <property type="match status" value="1"/>
</dbReference>
<dbReference type="PANTHER" id="PTHR12126">
    <property type="entry name" value="NADH-UBIQUINONE OXIDOREDUCTASE 39 KDA SUBUNIT-RELATED"/>
    <property type="match status" value="1"/>
</dbReference>
<dbReference type="EMBL" id="JBHTAH010000014">
    <property type="protein sequence ID" value="MFC7070832.1"/>
    <property type="molecule type" value="Genomic_DNA"/>
</dbReference>
<dbReference type="GeneID" id="81125468"/>
<dbReference type="Proteomes" id="UP001596461">
    <property type="component" value="Unassembled WGS sequence"/>
</dbReference>
<feature type="domain" description="NAD(P)-binding" evidence="1">
    <location>
        <begin position="7"/>
        <end position="150"/>
    </location>
</feature>
<name>A0ABD5WC47_9EURY</name>
<dbReference type="CDD" id="cd05271">
    <property type="entry name" value="NDUFA9_like_SDR_a"/>
    <property type="match status" value="1"/>
</dbReference>
<dbReference type="PANTHER" id="PTHR12126:SF11">
    <property type="entry name" value="NADH DEHYDROGENASE [UBIQUINONE] 1 ALPHA SUBCOMPLEX SUBUNIT 9, MITOCHONDRIAL"/>
    <property type="match status" value="1"/>
</dbReference>
<comment type="caution">
    <text evidence="2">The sequence shown here is derived from an EMBL/GenBank/DDBJ whole genome shotgun (WGS) entry which is preliminary data.</text>
</comment>
<keyword evidence="3" id="KW-1185">Reference proteome</keyword>
<sequence>MRVVIAGGTGFIGTHLCTELDQRGHDVVAVAREPTSAGLPDGVVTKAGDVTDRDSLDPLVADADVVVNLVALSPLFKPDGGDEMHDRIHRQGTANLVDAAEEAGVDRFVQMSALGADPNGTTHYIRAKGRAEEVVRDADPEHVIFRPSVVFGDGGEFVHFTKRLKEIFAPGVPVYPLPGGGKNRFQPIWVGDLAPMLADGVTEADHAGETYEIGGPDVLSLRDISNKVFDAEGTSISVVPLPMGLAKVGLTVLGSVGFPMGADQYRSLQLDNVTADNDVGAFGVREADLKTFDEYLGLTGAGDAADATATA</sequence>
<organism evidence="2 3">
    <name type="scientific">Halobaculum lipolyticum</name>
    <dbReference type="NCBI Taxonomy" id="3032001"/>
    <lineage>
        <taxon>Archaea</taxon>
        <taxon>Methanobacteriati</taxon>
        <taxon>Methanobacteriota</taxon>
        <taxon>Stenosarchaea group</taxon>
        <taxon>Halobacteria</taxon>
        <taxon>Halobacteriales</taxon>
        <taxon>Haloferacaceae</taxon>
        <taxon>Halobaculum</taxon>
    </lineage>
</organism>
<dbReference type="SUPFAM" id="SSF51735">
    <property type="entry name" value="NAD(P)-binding Rossmann-fold domains"/>
    <property type="match status" value="1"/>
</dbReference>
<gene>
    <name evidence="2" type="ORF">ACFQL9_14370</name>
</gene>
<dbReference type="InterPro" id="IPR051207">
    <property type="entry name" value="ComplexI_NDUFA9_subunit"/>
</dbReference>